<evidence type="ECO:0000256" key="4">
    <source>
        <dbReference type="ARBA" id="ARBA00011738"/>
    </source>
</evidence>
<evidence type="ECO:0000256" key="15">
    <source>
        <dbReference type="PIRSR" id="PIRSR605478-4"/>
    </source>
</evidence>
<dbReference type="InterPro" id="IPR005475">
    <property type="entry name" value="Transketolase-like_Pyr-bd"/>
</dbReference>
<evidence type="ECO:0000256" key="10">
    <source>
        <dbReference type="ARBA" id="ARBA00049473"/>
    </source>
</evidence>
<feature type="binding site" evidence="13">
    <location>
        <position position="524"/>
    </location>
    <ligand>
        <name>substrate</name>
    </ligand>
</feature>
<evidence type="ECO:0000256" key="12">
    <source>
        <dbReference type="PIRSR" id="PIRSR605478-1"/>
    </source>
</evidence>
<evidence type="ECO:0000256" key="14">
    <source>
        <dbReference type="PIRSR" id="PIRSR605478-3"/>
    </source>
</evidence>
<evidence type="ECO:0000256" key="2">
    <source>
        <dbReference type="ARBA" id="ARBA00001941"/>
    </source>
</evidence>
<dbReference type="EMBL" id="RQJO01000007">
    <property type="protein sequence ID" value="RRB06653.1"/>
    <property type="molecule type" value="Genomic_DNA"/>
</dbReference>
<feature type="domain" description="Transketolase-like pyrimidine-binding" evidence="17">
    <location>
        <begin position="358"/>
        <end position="529"/>
    </location>
</feature>
<accession>A0A3P1C0R9</accession>
<feature type="binding site" evidence="14">
    <location>
        <position position="266"/>
    </location>
    <ligand>
        <name>thiamine diphosphate</name>
        <dbReference type="ChEBI" id="CHEBI:58937"/>
    </ligand>
</feature>
<dbReference type="EC" id="2.2.1.1" evidence="5 11"/>
<feature type="binding site" evidence="13">
    <location>
        <position position="31"/>
    </location>
    <ligand>
        <name>substrate</name>
    </ligand>
</feature>
<keyword evidence="7 15" id="KW-0479">Metal-binding</keyword>
<feature type="binding site" evidence="15">
    <location>
        <position position="190"/>
    </location>
    <ligand>
        <name>Mg(2+)</name>
        <dbReference type="ChEBI" id="CHEBI:18420"/>
    </ligand>
</feature>
<dbReference type="InterPro" id="IPR005474">
    <property type="entry name" value="Transketolase_N"/>
</dbReference>
<feature type="active site" description="Proton donor" evidence="12">
    <location>
        <position position="415"/>
    </location>
</feature>
<gene>
    <name evidence="18" type="primary">tkt</name>
    <name evidence="18" type="ORF">EHT25_02335</name>
</gene>
<feature type="binding site" evidence="14">
    <location>
        <position position="71"/>
    </location>
    <ligand>
        <name>thiamine diphosphate</name>
        <dbReference type="ChEBI" id="CHEBI:58937"/>
    </ligand>
</feature>
<dbReference type="InterPro" id="IPR033247">
    <property type="entry name" value="Transketolase_fam"/>
</dbReference>
<dbReference type="InterPro" id="IPR055152">
    <property type="entry name" value="Transketolase-like_C_2"/>
</dbReference>
<evidence type="ECO:0000256" key="1">
    <source>
        <dbReference type="ARBA" id="ARBA00001913"/>
    </source>
</evidence>
<dbReference type="Pfam" id="PF00456">
    <property type="entry name" value="Transketolase_N"/>
    <property type="match status" value="1"/>
</dbReference>
<feature type="binding site" evidence="13">
    <location>
        <position position="266"/>
    </location>
    <ligand>
        <name>substrate</name>
    </ligand>
</feature>
<dbReference type="PANTHER" id="PTHR43522">
    <property type="entry name" value="TRANSKETOLASE"/>
    <property type="match status" value="1"/>
</dbReference>
<protein>
    <recommendedName>
        <fullName evidence="5 11">Transketolase</fullName>
        <ecNumber evidence="5 11">2.2.1.1</ecNumber>
    </recommendedName>
</protein>
<evidence type="ECO:0000256" key="16">
    <source>
        <dbReference type="PIRSR" id="PIRSR605478-5"/>
    </source>
</evidence>
<reference evidence="18 19" key="1">
    <citation type="submission" date="2018-11" db="EMBL/GenBank/DDBJ databases">
        <authorList>
            <person name="Zhou Z."/>
            <person name="Wang G."/>
        </authorList>
    </citation>
    <scope>NUCLEOTIDE SEQUENCE [LARGE SCALE GENOMIC DNA]</scope>
    <source>
        <strain evidence="18 19">KCTC52004</strain>
    </source>
</reference>
<dbReference type="FunFam" id="3.40.50.920:FF:000003">
    <property type="entry name" value="Transketolase"/>
    <property type="match status" value="1"/>
</dbReference>
<dbReference type="InterPro" id="IPR009014">
    <property type="entry name" value="Transketo_C/PFOR_II"/>
</dbReference>
<dbReference type="SUPFAM" id="SSF52518">
    <property type="entry name" value="Thiamin diphosphate-binding fold (THDP-binding)"/>
    <property type="match status" value="2"/>
</dbReference>
<evidence type="ECO:0000256" key="3">
    <source>
        <dbReference type="ARBA" id="ARBA00007131"/>
    </source>
</evidence>
<keyword evidence="9 14" id="KW-0786">Thiamine pyrophosphate</keyword>
<evidence type="ECO:0000256" key="11">
    <source>
        <dbReference type="NCBIfam" id="TIGR00232"/>
    </source>
</evidence>
<dbReference type="Pfam" id="PF22613">
    <property type="entry name" value="Transketolase_C_1"/>
    <property type="match status" value="1"/>
</dbReference>
<dbReference type="RefSeq" id="WP_124870047.1">
    <property type="nucleotide sequence ID" value="NZ_RQJO01000007.1"/>
</dbReference>
<dbReference type="PROSITE" id="PS00801">
    <property type="entry name" value="TRANSKETOLASE_1"/>
    <property type="match status" value="1"/>
</dbReference>
<feature type="binding site" evidence="13">
    <location>
        <position position="473"/>
    </location>
    <ligand>
        <name>substrate</name>
    </ligand>
</feature>
<comment type="subunit">
    <text evidence="4">Homodimer.</text>
</comment>
<feature type="binding site" evidence="14">
    <location>
        <position position="190"/>
    </location>
    <ligand>
        <name>thiamine diphosphate</name>
        <dbReference type="ChEBI" id="CHEBI:58937"/>
    </ligand>
</feature>
<feature type="binding site" evidence="15">
    <location>
        <position position="192"/>
    </location>
    <ligand>
        <name>Mg(2+)</name>
        <dbReference type="ChEBI" id="CHEBI:18420"/>
    </ligand>
</feature>
<keyword evidence="8 15" id="KW-0460">Magnesium</keyword>
<dbReference type="OrthoDB" id="8732661at2"/>
<dbReference type="Gene3D" id="3.40.50.920">
    <property type="match status" value="1"/>
</dbReference>
<dbReference type="FunFam" id="3.40.50.970:FF:000004">
    <property type="entry name" value="Transketolase"/>
    <property type="match status" value="1"/>
</dbReference>
<comment type="cofactor">
    <cofactor evidence="2">
        <name>Co(2+)</name>
        <dbReference type="ChEBI" id="CHEBI:48828"/>
    </cofactor>
</comment>
<dbReference type="Gene3D" id="3.40.50.970">
    <property type="match status" value="2"/>
</dbReference>
<dbReference type="CDD" id="cd07033">
    <property type="entry name" value="TPP_PYR_DXS_TK_like"/>
    <property type="match status" value="1"/>
</dbReference>
<dbReference type="InterPro" id="IPR005478">
    <property type="entry name" value="Transketolase_bac-like"/>
</dbReference>
<dbReference type="SUPFAM" id="SSF52922">
    <property type="entry name" value="TK C-terminal domain-like"/>
    <property type="match status" value="1"/>
</dbReference>
<proteinExistence type="inferred from homology"/>
<feature type="binding site" evidence="13">
    <location>
        <position position="477"/>
    </location>
    <ligand>
        <name>substrate</name>
    </ligand>
</feature>
<feature type="binding site" evidence="15">
    <location>
        <position position="160"/>
    </location>
    <ligand>
        <name>Mg(2+)</name>
        <dbReference type="ChEBI" id="CHEBI:18420"/>
    </ligand>
</feature>
<comment type="cofactor">
    <cofactor evidence="15">
        <name>Mg(2+)</name>
        <dbReference type="ChEBI" id="CHEBI:18420"/>
    </cofactor>
    <text evidence="15">Binds 1 Mg(2+) ion per subunit. Can also utilize other divalent metal cations, such as Ca(2+), Mn(2+) and Co(2+).</text>
</comment>
<keyword evidence="6 18" id="KW-0808">Transferase</keyword>
<comment type="caution">
    <text evidence="18">The sequence shown here is derived from an EMBL/GenBank/DDBJ whole genome shotgun (WGS) entry which is preliminary data.</text>
</comment>
<dbReference type="FunFam" id="3.40.50.970:FF:000003">
    <property type="entry name" value="Transketolase"/>
    <property type="match status" value="1"/>
</dbReference>
<sequence length="669" mass="73837">MKTTTQSIEQVSINTVRVLAADAVQKANSGHPGLPMGAAPMGHILWSEAMNYNPKNPDWPNRDRFILSAGHGCMLQYCYLYLMGYELSMNDLKQFRQLDSQTPGHPEYGLSKGIEITTGPLGQGFANGVGFAIGQYHLAARYNKPDFPIFDYKIYAICSDGDMMEGITSEAASLAAHLQLGNLIYFYDDNHISIEGSTDLTFTEDVAQRFLAYGWHVQVVPDGNDLEALSIAVKAAQAETKRPSLIKVRTHIGFGSPNKEDTADAHGSPLGPDEVKLVKKNFGFDPEKSFVVPDEVLDYYRKIGKERAKKEDEWNDLYKAYQAKYPDLAKEYELTSNGQLPEGWEQKIPVFPASDEKMATRKASGKVLNAIADSLPHLIGGSADLSPSTDTDLKNYKSFSPDNHEGRIFHFGIREHAMGAVLNGLAVTKGIIPYGATFLVFSDYMRPPIRLAAIMKIRPVFIFTHDSIGLGEDGTTHQPIEQLMALRAMPNVVVIRPADANETAQAWRVAIQHPGGPVVIVLTRQGLPVIDQEKYTKATELEKGAYILSDSEKEPDLILVGTGSEVSLLLQAQVQLKKESIAARVVSMPSFELFDRQSAAYQEKVFPKALRKRLAVEAGAEMGWYKYITDEGDILGMTTFGESAPAEDLFKKFGFTVENIVKRAKALIG</sequence>
<dbReference type="Pfam" id="PF02779">
    <property type="entry name" value="Transket_pyr"/>
    <property type="match status" value="1"/>
</dbReference>
<dbReference type="GO" id="GO:0009052">
    <property type="term" value="P:pentose-phosphate shunt, non-oxidative branch"/>
    <property type="evidence" value="ECO:0007669"/>
    <property type="project" value="UniProtKB-ARBA"/>
</dbReference>
<keyword evidence="19" id="KW-1185">Reference proteome</keyword>
<feature type="binding site" evidence="14">
    <location>
        <position position="441"/>
    </location>
    <ligand>
        <name>thiamine diphosphate</name>
        <dbReference type="ChEBI" id="CHEBI:58937"/>
    </ligand>
</feature>
<comment type="cofactor">
    <cofactor evidence="14">
        <name>thiamine diphosphate</name>
        <dbReference type="ChEBI" id="CHEBI:58937"/>
    </cofactor>
    <text evidence="14">Binds 1 thiamine pyrophosphate per subunit. During the reaction, the substrate forms a covalent intermediate with the cofactor.</text>
</comment>
<evidence type="ECO:0000256" key="6">
    <source>
        <dbReference type="ARBA" id="ARBA00022679"/>
    </source>
</evidence>
<organism evidence="18 19">
    <name type="scientific">Larkinella rosea</name>
    <dbReference type="NCBI Taxonomy" id="2025312"/>
    <lineage>
        <taxon>Bacteria</taxon>
        <taxon>Pseudomonadati</taxon>
        <taxon>Bacteroidota</taxon>
        <taxon>Cytophagia</taxon>
        <taxon>Cytophagales</taxon>
        <taxon>Spirosomataceae</taxon>
        <taxon>Larkinella</taxon>
    </lineage>
</organism>
<name>A0A3P1C0R9_9BACT</name>
<evidence type="ECO:0000313" key="18">
    <source>
        <dbReference type="EMBL" id="RRB06653.1"/>
    </source>
</evidence>
<evidence type="ECO:0000256" key="9">
    <source>
        <dbReference type="ARBA" id="ARBA00023052"/>
    </source>
</evidence>
<dbReference type="SMART" id="SM00861">
    <property type="entry name" value="Transket_pyr"/>
    <property type="match status" value="1"/>
</dbReference>
<comment type="catalytic activity">
    <reaction evidence="10">
        <text>D-sedoheptulose 7-phosphate + D-glyceraldehyde 3-phosphate = aldehydo-D-ribose 5-phosphate + D-xylulose 5-phosphate</text>
        <dbReference type="Rhea" id="RHEA:10508"/>
        <dbReference type="ChEBI" id="CHEBI:57483"/>
        <dbReference type="ChEBI" id="CHEBI:57737"/>
        <dbReference type="ChEBI" id="CHEBI:58273"/>
        <dbReference type="ChEBI" id="CHEBI:59776"/>
        <dbReference type="EC" id="2.2.1.1"/>
    </reaction>
</comment>
<evidence type="ECO:0000256" key="13">
    <source>
        <dbReference type="PIRSR" id="PIRSR605478-2"/>
    </source>
</evidence>
<comment type="similarity">
    <text evidence="3">Belongs to the transketolase family.</text>
</comment>
<dbReference type="GO" id="GO:0005829">
    <property type="term" value="C:cytosol"/>
    <property type="evidence" value="ECO:0007669"/>
    <property type="project" value="TreeGrafter"/>
</dbReference>
<evidence type="ECO:0000259" key="17">
    <source>
        <dbReference type="SMART" id="SM00861"/>
    </source>
</evidence>
<dbReference type="AlphaFoldDB" id="A0A3P1C0R9"/>
<dbReference type="InterPro" id="IPR029061">
    <property type="entry name" value="THDP-binding"/>
</dbReference>
<evidence type="ECO:0000256" key="7">
    <source>
        <dbReference type="ARBA" id="ARBA00022723"/>
    </source>
</evidence>
<evidence type="ECO:0000313" key="19">
    <source>
        <dbReference type="Proteomes" id="UP000271925"/>
    </source>
</evidence>
<feature type="binding site" evidence="13">
    <location>
        <position position="361"/>
    </location>
    <ligand>
        <name>substrate</name>
    </ligand>
</feature>
<feature type="site" description="Important for catalytic activity" evidence="16">
    <location>
        <position position="31"/>
    </location>
</feature>
<dbReference type="NCBIfam" id="TIGR00232">
    <property type="entry name" value="tktlase_bact"/>
    <property type="match status" value="1"/>
</dbReference>
<feature type="binding site" evidence="13">
    <location>
        <position position="388"/>
    </location>
    <ligand>
        <name>substrate</name>
    </ligand>
</feature>
<dbReference type="GO" id="GO:0046872">
    <property type="term" value="F:metal ion binding"/>
    <property type="evidence" value="ECO:0007669"/>
    <property type="project" value="UniProtKB-KW"/>
</dbReference>
<evidence type="ECO:0000256" key="8">
    <source>
        <dbReference type="ARBA" id="ARBA00022842"/>
    </source>
</evidence>
<dbReference type="CDD" id="cd02012">
    <property type="entry name" value="TPP_TK"/>
    <property type="match status" value="1"/>
</dbReference>
<dbReference type="Proteomes" id="UP000271925">
    <property type="component" value="Unassembled WGS sequence"/>
</dbReference>
<feature type="binding site" evidence="14">
    <location>
        <position position="161"/>
    </location>
    <ligand>
        <name>thiamine diphosphate</name>
        <dbReference type="ChEBI" id="CHEBI:58937"/>
    </ligand>
</feature>
<dbReference type="InterPro" id="IPR049557">
    <property type="entry name" value="Transketolase_CS"/>
</dbReference>
<feature type="binding site" evidence="14">
    <location>
        <begin position="119"/>
        <end position="121"/>
    </location>
    <ligand>
        <name>thiamine diphosphate</name>
        <dbReference type="ChEBI" id="CHEBI:58937"/>
    </ligand>
</feature>
<feature type="binding site" evidence="13">
    <location>
        <position position="465"/>
    </location>
    <ligand>
        <name>substrate</name>
    </ligand>
</feature>
<feature type="site" description="Important for catalytic activity" evidence="16">
    <location>
        <position position="266"/>
    </location>
</feature>
<dbReference type="GO" id="GO:0004802">
    <property type="term" value="F:transketolase activity"/>
    <property type="evidence" value="ECO:0007669"/>
    <property type="project" value="UniProtKB-UniRule"/>
</dbReference>
<comment type="cofactor">
    <cofactor evidence="1">
        <name>Ca(2+)</name>
        <dbReference type="ChEBI" id="CHEBI:29108"/>
    </cofactor>
</comment>
<evidence type="ECO:0000256" key="5">
    <source>
        <dbReference type="ARBA" id="ARBA00013152"/>
    </source>
</evidence>
<dbReference type="PANTHER" id="PTHR43522:SF2">
    <property type="entry name" value="TRANSKETOLASE 1-RELATED"/>
    <property type="match status" value="1"/>
</dbReference>